<gene>
    <name evidence="2" type="ORF">Arub01_53320</name>
</gene>
<protein>
    <submittedName>
        <fullName evidence="2">Uncharacterized protein</fullName>
    </submittedName>
</protein>
<evidence type="ECO:0000313" key="2">
    <source>
        <dbReference type="EMBL" id="GLW67089.1"/>
    </source>
</evidence>
<sequence>MTVWRDKSAATARNGPPDPHRATSPDGPAAIPTANTATLTSKNANPRRAHTRPGRPSAARPADRRPLLAKINTLSHYEIHRPIVILLTKEEAPPLNVIKGDVRHMRWVGGRTPVR</sequence>
<feature type="region of interest" description="Disordered" evidence="1">
    <location>
        <begin position="1"/>
        <end position="64"/>
    </location>
</feature>
<dbReference type="Proteomes" id="UP001165124">
    <property type="component" value="Unassembled WGS sequence"/>
</dbReference>
<comment type="caution">
    <text evidence="2">The sequence shown here is derived from an EMBL/GenBank/DDBJ whole genome shotgun (WGS) entry which is preliminary data.</text>
</comment>
<proteinExistence type="predicted"/>
<keyword evidence="3" id="KW-1185">Reference proteome</keyword>
<evidence type="ECO:0000313" key="3">
    <source>
        <dbReference type="Proteomes" id="UP001165124"/>
    </source>
</evidence>
<organism evidence="2 3">
    <name type="scientific">Actinomadura rubrobrunea</name>
    <dbReference type="NCBI Taxonomy" id="115335"/>
    <lineage>
        <taxon>Bacteria</taxon>
        <taxon>Bacillati</taxon>
        <taxon>Actinomycetota</taxon>
        <taxon>Actinomycetes</taxon>
        <taxon>Streptosporangiales</taxon>
        <taxon>Thermomonosporaceae</taxon>
        <taxon>Actinomadura</taxon>
    </lineage>
</organism>
<evidence type="ECO:0000256" key="1">
    <source>
        <dbReference type="SAM" id="MobiDB-lite"/>
    </source>
</evidence>
<name>A0A9W6Q1W4_9ACTN</name>
<dbReference type="EMBL" id="BSRZ01000020">
    <property type="protein sequence ID" value="GLW67089.1"/>
    <property type="molecule type" value="Genomic_DNA"/>
</dbReference>
<reference evidence="2" key="1">
    <citation type="submission" date="2023-02" db="EMBL/GenBank/DDBJ databases">
        <title>Actinomadura rubrobrunea NBRC 14622.</title>
        <authorList>
            <person name="Ichikawa N."/>
            <person name="Sato H."/>
            <person name="Tonouchi N."/>
        </authorList>
    </citation>
    <scope>NUCLEOTIDE SEQUENCE</scope>
    <source>
        <strain evidence="2">NBRC 14622</strain>
    </source>
</reference>
<accession>A0A9W6Q1W4</accession>
<feature type="compositionally biased region" description="Polar residues" evidence="1">
    <location>
        <begin position="33"/>
        <end position="44"/>
    </location>
</feature>
<dbReference type="AlphaFoldDB" id="A0A9W6Q1W4"/>